<sequence length="542" mass="64490">MFHGTITKELTCHEEWSHYNENIIEDQKDFVFVKYNGLHLKSMENLQSCISLRVCIFSNNFVTDIQPLQSCKKLIKLDLHGNQIKTLPDKKFWSGLKNLKLLYLHDNGFAKLKNICVLSGCVSLIGLTMFDCPVSLKKGYRHVLVNSIWPLKALDYHVISDEEIIQNWHLPERFKTFSQSLFFNLCPTLIKGTTYEDEIKNIKHIISRINEILAHNSPVLIIQRWIRGFIVRKHLRMRCRKEMKAESEDEEVDTKFRISAVKIPLYSSRSIKYGEMLKEMKWDYFPEYLQPFPATRQKPPVKRETHRQLRERREFLATQRAGMKLHMFDDIDTYYSEQKQQEEEARKFAAMVAAQVDQEKARLNIRENLRKKISMARKLMEKDNETIQKGLQKIWRERLAYLEKVRERKSMFLAEKKINAADQSLVLSLNNERSILLKGIVQVDKLKRNLSETKAKHLDVIEKWENQKYKQNLLMEMKKLREKWAEEIQKRHCEEKFVIDTLILRKTCERLEEAKAKVEFIKTYYTSKSHKKHNNEPMPDHI</sequence>
<evidence type="ECO:0000313" key="4">
    <source>
        <dbReference type="Proteomes" id="UP001623349"/>
    </source>
</evidence>
<reference evidence="3 4" key="1">
    <citation type="submission" date="2024-08" db="EMBL/GenBank/DDBJ databases">
        <title>The draft genome of Apodemus speciosus.</title>
        <authorList>
            <person name="Nabeshima K."/>
            <person name="Suzuki S."/>
            <person name="Onuma M."/>
        </authorList>
    </citation>
    <scope>NUCLEOTIDE SEQUENCE [LARGE SCALE GENOMIC DNA]</scope>
    <source>
        <strain evidence="3">IB14-021</strain>
    </source>
</reference>
<dbReference type="InterPro" id="IPR032675">
    <property type="entry name" value="LRR_dom_sf"/>
</dbReference>
<dbReference type="InterPro" id="IPR025875">
    <property type="entry name" value="Leu-rich_rpt_4"/>
</dbReference>
<proteinExistence type="predicted"/>
<comment type="caution">
    <text evidence="3">The sequence shown here is derived from an EMBL/GenBank/DDBJ whole genome shotgun (WGS) entry which is preliminary data.</text>
</comment>
<dbReference type="InterPro" id="IPR001611">
    <property type="entry name" value="Leu-rich_rpt"/>
</dbReference>
<dbReference type="Gene3D" id="3.80.10.10">
    <property type="entry name" value="Ribonuclease Inhibitor"/>
    <property type="match status" value="1"/>
</dbReference>
<dbReference type="Proteomes" id="UP001623349">
    <property type="component" value="Unassembled WGS sequence"/>
</dbReference>
<name>A0ABQ0EMK9_APOSI</name>
<organism evidence="3 4">
    <name type="scientific">Apodemus speciosus</name>
    <name type="common">Large Japanese field mouse</name>
    <dbReference type="NCBI Taxonomy" id="105296"/>
    <lineage>
        <taxon>Eukaryota</taxon>
        <taxon>Metazoa</taxon>
        <taxon>Chordata</taxon>
        <taxon>Craniata</taxon>
        <taxon>Vertebrata</taxon>
        <taxon>Euteleostomi</taxon>
        <taxon>Mammalia</taxon>
        <taxon>Eutheria</taxon>
        <taxon>Euarchontoglires</taxon>
        <taxon>Glires</taxon>
        <taxon>Rodentia</taxon>
        <taxon>Myomorpha</taxon>
        <taxon>Muroidea</taxon>
        <taxon>Muridae</taxon>
        <taxon>Murinae</taxon>
        <taxon>Apodemus</taxon>
    </lineage>
</organism>
<keyword evidence="1" id="KW-0433">Leucine-rich repeat</keyword>
<gene>
    <name evidence="3" type="ORF">APTSU1_000349500</name>
</gene>
<protein>
    <submittedName>
        <fullName evidence="3">Leucine-rich repeat and IQ domain-containing protein 3</fullName>
    </submittedName>
</protein>
<dbReference type="SUPFAM" id="SSF52058">
    <property type="entry name" value="L domain-like"/>
    <property type="match status" value="1"/>
</dbReference>
<evidence type="ECO:0000256" key="2">
    <source>
        <dbReference type="ARBA" id="ARBA00022737"/>
    </source>
</evidence>
<dbReference type="Pfam" id="PF12799">
    <property type="entry name" value="LRR_4"/>
    <property type="match status" value="1"/>
</dbReference>
<evidence type="ECO:0000313" key="3">
    <source>
        <dbReference type="EMBL" id="GAB1288265.1"/>
    </source>
</evidence>
<dbReference type="EMBL" id="BAAFST010000003">
    <property type="protein sequence ID" value="GAB1288265.1"/>
    <property type="molecule type" value="Genomic_DNA"/>
</dbReference>
<dbReference type="InterPro" id="IPR052859">
    <property type="entry name" value="LRR-IQ_domain_protein"/>
</dbReference>
<dbReference type="PROSITE" id="PS50096">
    <property type="entry name" value="IQ"/>
    <property type="match status" value="1"/>
</dbReference>
<keyword evidence="4" id="KW-1185">Reference proteome</keyword>
<dbReference type="PROSITE" id="PS51450">
    <property type="entry name" value="LRR"/>
    <property type="match status" value="1"/>
</dbReference>
<keyword evidence="2" id="KW-0677">Repeat</keyword>
<accession>A0ABQ0EMK9</accession>
<evidence type="ECO:0000256" key="1">
    <source>
        <dbReference type="ARBA" id="ARBA00022614"/>
    </source>
</evidence>
<dbReference type="PANTHER" id="PTHR46723:SF1">
    <property type="entry name" value="LEUCINE-RICH REPEAT AND IQ DOMAIN-CONTAINING PROTEIN 3"/>
    <property type="match status" value="1"/>
</dbReference>
<dbReference type="PANTHER" id="PTHR46723">
    <property type="entry name" value="LEUCINE-RICH REPEAT AND IQ DOMAIN-CONTAINING PROTEIN 3"/>
    <property type="match status" value="1"/>
</dbReference>